<accession>A0A5J4RNL1</accession>
<sequence>MDTYTDREEAVMQEIREMNKHFADVESHLSDYSRFLQMSISLLRQEYKLMQETYKDSMDEISEILKRFVIESSRILETHKLDVEKEREKNYSLKEKIRITNAKL</sequence>
<evidence type="ECO:0000313" key="1">
    <source>
        <dbReference type="EMBL" id="KAA6335477.1"/>
    </source>
</evidence>
<name>A0A5J4RNL1_9EUKA</name>
<dbReference type="Proteomes" id="UP000324800">
    <property type="component" value="Unassembled WGS sequence"/>
</dbReference>
<dbReference type="EMBL" id="SNRW01041785">
    <property type="protein sequence ID" value="KAA6335477.1"/>
    <property type="molecule type" value="Genomic_DNA"/>
</dbReference>
<dbReference type="AlphaFoldDB" id="A0A5J4RNL1"/>
<protein>
    <submittedName>
        <fullName evidence="1">Uncharacterized protein</fullName>
    </submittedName>
</protein>
<evidence type="ECO:0000313" key="2">
    <source>
        <dbReference type="Proteomes" id="UP000324800"/>
    </source>
</evidence>
<feature type="non-terminal residue" evidence="1">
    <location>
        <position position="104"/>
    </location>
</feature>
<comment type="caution">
    <text evidence="1">The sequence shown here is derived from an EMBL/GenBank/DDBJ whole genome shotgun (WGS) entry which is preliminary data.</text>
</comment>
<gene>
    <name evidence="1" type="ORF">EZS28_052961</name>
</gene>
<proteinExistence type="predicted"/>
<reference evidence="1 2" key="1">
    <citation type="submission" date="2019-03" db="EMBL/GenBank/DDBJ databases">
        <title>Single cell metagenomics reveals metabolic interactions within the superorganism composed of flagellate Streblomastix strix and complex community of Bacteroidetes bacteria on its surface.</title>
        <authorList>
            <person name="Treitli S.C."/>
            <person name="Kolisko M."/>
            <person name="Husnik F."/>
            <person name="Keeling P."/>
            <person name="Hampl V."/>
        </authorList>
    </citation>
    <scope>NUCLEOTIDE SEQUENCE [LARGE SCALE GENOMIC DNA]</scope>
    <source>
        <strain evidence="1">ST1C</strain>
    </source>
</reference>
<organism evidence="1 2">
    <name type="scientific">Streblomastix strix</name>
    <dbReference type="NCBI Taxonomy" id="222440"/>
    <lineage>
        <taxon>Eukaryota</taxon>
        <taxon>Metamonada</taxon>
        <taxon>Preaxostyla</taxon>
        <taxon>Oxymonadida</taxon>
        <taxon>Streblomastigidae</taxon>
        <taxon>Streblomastix</taxon>
    </lineage>
</organism>